<dbReference type="OrthoDB" id="294251at2759"/>
<dbReference type="Pfam" id="PF00566">
    <property type="entry name" value="RabGAP-TBC"/>
    <property type="match status" value="1"/>
</dbReference>
<dbReference type="InterPro" id="IPR035969">
    <property type="entry name" value="Rab-GAP_TBC_sf"/>
</dbReference>
<dbReference type="PROSITE" id="PS50086">
    <property type="entry name" value="TBC_RABGAP"/>
    <property type="match status" value="1"/>
</dbReference>
<dbReference type="Gene3D" id="1.10.10.750">
    <property type="entry name" value="Ypt/Rab-GAP domain of gyp1p, domain 1"/>
    <property type="match status" value="1"/>
</dbReference>
<name>A0A1X2HQ70_SYNRA</name>
<gene>
    <name evidence="3" type="ORF">BCR43DRAFT_487097</name>
</gene>
<dbReference type="PANTHER" id="PTHR47219:SF20">
    <property type="entry name" value="TBC1 DOMAIN FAMILY MEMBER 2B"/>
    <property type="match status" value="1"/>
</dbReference>
<keyword evidence="4" id="KW-1185">Reference proteome</keyword>
<evidence type="ECO:0000259" key="2">
    <source>
        <dbReference type="PROSITE" id="PS50086"/>
    </source>
</evidence>
<dbReference type="AlphaFoldDB" id="A0A1X2HQ70"/>
<evidence type="ECO:0000256" key="1">
    <source>
        <dbReference type="SAM" id="MobiDB-lite"/>
    </source>
</evidence>
<sequence length="564" mass="64220">MTQNKAASISSRPQQPQELSLTARRQCDYLTVHPPPPLLTLTASKSSPASPRSPGRSPMLMMPERGRKKDPSSTATASPYYDSGFSESTTSSLGKEDDDEDDLYESESESDDDDSSCCGEDEEDACCPSTPPSSLSPRRSKPLFAKENTRPQEGEKDDILSQEEQEEAGEDGEGEEAVNPKETDARDAYGFKRPTQWVNLKEQLRFERQYRSIQARQQIKWDKLLAEHNNELPPVCPRLIRYVRKGIPPSLRARAWMHYSGASAKMELNAGLYPSLVRTAEAMGEEHNEYAEIIHRDLHRTFPDNEHFSLQYDSSNSHADDPGALPENMQALRRILLAFSLYAPQIGYCQSLNYLAGFFLLFVEDEESAFWMLITTVHDYFPSNMYDVTMEGAHIDQMVLMMMVYEHLPGVWRKISSGKGFWDCVESDGLPCVTLVTSHWFLTLFINILPVETVLRIWDSFFIEGSKVLFRTALTIIKLNEREIWALDDPIEIFPVLQNRPRHLIDCHRFMKKVFSRSGVGADLSDVEVERRRVLFRDRRRQQRSAAAKAMSKPSKAATLPLCK</sequence>
<feature type="domain" description="Rab-GAP TBC" evidence="2">
    <location>
        <begin position="246"/>
        <end position="465"/>
    </location>
</feature>
<dbReference type="EMBL" id="MCGN01000002">
    <property type="protein sequence ID" value="ORZ01545.1"/>
    <property type="molecule type" value="Genomic_DNA"/>
</dbReference>
<protein>
    <submittedName>
        <fullName evidence="3">Rab-GTPase-TBC domain-domain-containing protein</fullName>
    </submittedName>
</protein>
<comment type="caution">
    <text evidence="3">The sequence shown here is derived from an EMBL/GenBank/DDBJ whole genome shotgun (WGS) entry which is preliminary data.</text>
</comment>
<feature type="compositionally biased region" description="Acidic residues" evidence="1">
    <location>
        <begin position="160"/>
        <end position="176"/>
    </location>
</feature>
<dbReference type="InParanoid" id="A0A1X2HQ70"/>
<evidence type="ECO:0000313" key="3">
    <source>
        <dbReference type="EMBL" id="ORZ01545.1"/>
    </source>
</evidence>
<dbReference type="Proteomes" id="UP000242180">
    <property type="component" value="Unassembled WGS sequence"/>
</dbReference>
<organism evidence="3 4">
    <name type="scientific">Syncephalastrum racemosum</name>
    <name type="common">Filamentous fungus</name>
    <dbReference type="NCBI Taxonomy" id="13706"/>
    <lineage>
        <taxon>Eukaryota</taxon>
        <taxon>Fungi</taxon>
        <taxon>Fungi incertae sedis</taxon>
        <taxon>Mucoromycota</taxon>
        <taxon>Mucoromycotina</taxon>
        <taxon>Mucoromycetes</taxon>
        <taxon>Mucorales</taxon>
        <taxon>Syncephalastraceae</taxon>
        <taxon>Syncephalastrum</taxon>
    </lineage>
</organism>
<evidence type="ECO:0000313" key="4">
    <source>
        <dbReference type="Proteomes" id="UP000242180"/>
    </source>
</evidence>
<dbReference type="FunCoup" id="A0A1X2HQ70">
    <property type="interactions" value="96"/>
</dbReference>
<feature type="compositionally biased region" description="Acidic residues" evidence="1">
    <location>
        <begin position="96"/>
        <end position="125"/>
    </location>
</feature>
<proteinExistence type="predicted"/>
<dbReference type="Gene3D" id="1.10.472.80">
    <property type="entry name" value="Ypt/Rab-GAP domain of gyp1p, domain 3"/>
    <property type="match status" value="1"/>
</dbReference>
<dbReference type="SUPFAM" id="SSF47923">
    <property type="entry name" value="Ypt/Rab-GAP domain of gyp1p"/>
    <property type="match status" value="2"/>
</dbReference>
<feature type="region of interest" description="Disordered" evidence="1">
    <location>
        <begin position="1"/>
        <end position="190"/>
    </location>
</feature>
<dbReference type="GO" id="GO:0031267">
    <property type="term" value="F:small GTPase binding"/>
    <property type="evidence" value="ECO:0007669"/>
    <property type="project" value="TreeGrafter"/>
</dbReference>
<feature type="compositionally biased region" description="Basic and acidic residues" evidence="1">
    <location>
        <begin position="147"/>
        <end position="159"/>
    </location>
</feature>
<dbReference type="Gene3D" id="1.10.8.270">
    <property type="entry name" value="putative rabgap domain of human tbc1 domain family member 14 like domains"/>
    <property type="match status" value="1"/>
</dbReference>
<feature type="compositionally biased region" description="Basic and acidic residues" evidence="1">
    <location>
        <begin position="178"/>
        <end position="190"/>
    </location>
</feature>
<accession>A0A1X2HQ70</accession>
<dbReference type="PANTHER" id="PTHR47219">
    <property type="entry name" value="RAB GTPASE-ACTIVATING PROTEIN 1-LIKE"/>
    <property type="match status" value="1"/>
</dbReference>
<dbReference type="FunFam" id="1.10.8.270:FF:000016">
    <property type="entry name" value="TBC1 domain family member 2A"/>
    <property type="match status" value="1"/>
</dbReference>
<dbReference type="STRING" id="13706.A0A1X2HQ70"/>
<feature type="compositionally biased region" description="Low complexity" evidence="1">
    <location>
        <begin position="544"/>
        <end position="558"/>
    </location>
</feature>
<dbReference type="InterPro" id="IPR050302">
    <property type="entry name" value="Rab_GAP_TBC_domain"/>
</dbReference>
<reference evidence="3 4" key="1">
    <citation type="submission" date="2016-07" db="EMBL/GenBank/DDBJ databases">
        <title>Pervasive Adenine N6-methylation of Active Genes in Fungi.</title>
        <authorList>
            <consortium name="DOE Joint Genome Institute"/>
            <person name="Mondo S.J."/>
            <person name="Dannebaum R.O."/>
            <person name="Kuo R.C."/>
            <person name="Labutti K."/>
            <person name="Haridas S."/>
            <person name="Kuo A."/>
            <person name="Salamov A."/>
            <person name="Ahrendt S.R."/>
            <person name="Lipzen A."/>
            <person name="Sullivan W."/>
            <person name="Andreopoulos W.B."/>
            <person name="Clum A."/>
            <person name="Lindquist E."/>
            <person name="Daum C."/>
            <person name="Ramamoorthy G.K."/>
            <person name="Gryganskyi A."/>
            <person name="Culley D."/>
            <person name="Magnuson J.K."/>
            <person name="James T.Y."/>
            <person name="O'Malley M.A."/>
            <person name="Stajich J.E."/>
            <person name="Spatafora J.W."/>
            <person name="Visel A."/>
            <person name="Grigoriev I.V."/>
        </authorList>
    </citation>
    <scope>NUCLEOTIDE SEQUENCE [LARGE SCALE GENOMIC DNA]</scope>
    <source>
        <strain evidence="3 4">NRRL 2496</strain>
    </source>
</reference>
<dbReference type="GO" id="GO:0005096">
    <property type="term" value="F:GTPase activator activity"/>
    <property type="evidence" value="ECO:0007669"/>
    <property type="project" value="TreeGrafter"/>
</dbReference>
<feature type="compositionally biased region" description="Low complexity" evidence="1">
    <location>
        <begin position="39"/>
        <end position="58"/>
    </location>
</feature>
<dbReference type="OMA" id="FWECEQN"/>
<dbReference type="InterPro" id="IPR000195">
    <property type="entry name" value="Rab-GAP-TBC_dom"/>
</dbReference>
<dbReference type="SMART" id="SM00164">
    <property type="entry name" value="TBC"/>
    <property type="match status" value="1"/>
</dbReference>
<feature type="region of interest" description="Disordered" evidence="1">
    <location>
        <begin position="540"/>
        <end position="564"/>
    </location>
</feature>
<feature type="compositionally biased region" description="Polar residues" evidence="1">
    <location>
        <begin position="1"/>
        <end position="20"/>
    </location>
</feature>